<dbReference type="InterPro" id="IPR013783">
    <property type="entry name" value="Ig-like_fold"/>
</dbReference>
<proteinExistence type="predicted"/>
<feature type="domain" description="Ig-like" evidence="4">
    <location>
        <begin position="15"/>
        <end position="124"/>
    </location>
</feature>
<feature type="chain" id="PRO_5019111427" description="Ig-like domain-containing protein" evidence="3">
    <location>
        <begin position="19"/>
        <end position="135"/>
    </location>
</feature>
<dbReference type="GO" id="GO:0007166">
    <property type="term" value="P:cell surface receptor signaling pathway"/>
    <property type="evidence" value="ECO:0007669"/>
    <property type="project" value="TreeGrafter"/>
</dbReference>
<dbReference type="EMBL" id="BEZZ01001279">
    <property type="protein sequence ID" value="GCC16968.1"/>
    <property type="molecule type" value="Genomic_DNA"/>
</dbReference>
<dbReference type="GO" id="GO:0002376">
    <property type="term" value="P:immune system process"/>
    <property type="evidence" value="ECO:0007669"/>
    <property type="project" value="UniProtKB-KW"/>
</dbReference>
<accession>A0A401RFN8</accession>
<dbReference type="SMART" id="SM00406">
    <property type="entry name" value="IGv"/>
    <property type="match status" value="1"/>
</dbReference>
<dbReference type="PROSITE" id="PS50835">
    <property type="entry name" value="IG_LIKE"/>
    <property type="match status" value="1"/>
</dbReference>
<name>A0A401RFN8_CHIPU</name>
<dbReference type="AlphaFoldDB" id="A0A401RFN8"/>
<dbReference type="InterPro" id="IPR036179">
    <property type="entry name" value="Ig-like_dom_sf"/>
</dbReference>
<evidence type="ECO:0000256" key="3">
    <source>
        <dbReference type="SAM" id="SignalP"/>
    </source>
</evidence>
<dbReference type="Gene3D" id="2.60.40.10">
    <property type="entry name" value="Immunoglobulins"/>
    <property type="match status" value="1"/>
</dbReference>
<dbReference type="InterPro" id="IPR013106">
    <property type="entry name" value="Ig_V-set"/>
</dbReference>
<dbReference type="OrthoDB" id="9049585at2759"/>
<dbReference type="SUPFAM" id="SSF48726">
    <property type="entry name" value="Immunoglobulin"/>
    <property type="match status" value="1"/>
</dbReference>
<evidence type="ECO:0000259" key="4">
    <source>
        <dbReference type="PROSITE" id="PS50835"/>
    </source>
</evidence>
<dbReference type="Proteomes" id="UP000287033">
    <property type="component" value="Unassembled WGS sequence"/>
</dbReference>
<feature type="signal peptide" evidence="3">
    <location>
        <begin position="1"/>
        <end position="18"/>
    </location>
</feature>
<dbReference type="Pfam" id="PF07686">
    <property type="entry name" value="V-set"/>
    <property type="match status" value="1"/>
</dbReference>
<sequence length="135" mass="15269">MFGAYSLHILLLLLPASCMSVLVSQLENHLSVGEGKMAEMHCYQNDTNENYMYWYRKHRGAGLELIVTSIFGSEPTFEESFKKRFEVTRTSQKSCSLKIRSLVPTDTAVYYCAASDHSVTTRLGAGSKTYWLIIP</sequence>
<dbReference type="PANTHER" id="PTHR23268:SF117">
    <property type="entry name" value="T CELL RECEPTOR BETA VARIABLE 29-1"/>
    <property type="match status" value="1"/>
</dbReference>
<dbReference type="InterPro" id="IPR050413">
    <property type="entry name" value="TCR_beta_variable"/>
</dbReference>
<dbReference type="InterPro" id="IPR003599">
    <property type="entry name" value="Ig_sub"/>
</dbReference>
<dbReference type="GO" id="GO:0005886">
    <property type="term" value="C:plasma membrane"/>
    <property type="evidence" value="ECO:0007669"/>
    <property type="project" value="TreeGrafter"/>
</dbReference>
<keyword evidence="2" id="KW-0391">Immunity</keyword>
<protein>
    <recommendedName>
        <fullName evidence="4">Ig-like domain-containing protein</fullName>
    </recommendedName>
</protein>
<organism evidence="5 6">
    <name type="scientific">Chiloscyllium punctatum</name>
    <name type="common">Brownbanded bambooshark</name>
    <name type="synonym">Hemiscyllium punctatum</name>
    <dbReference type="NCBI Taxonomy" id="137246"/>
    <lineage>
        <taxon>Eukaryota</taxon>
        <taxon>Metazoa</taxon>
        <taxon>Chordata</taxon>
        <taxon>Craniata</taxon>
        <taxon>Vertebrata</taxon>
        <taxon>Chondrichthyes</taxon>
        <taxon>Elasmobranchii</taxon>
        <taxon>Galeomorphii</taxon>
        <taxon>Galeoidea</taxon>
        <taxon>Orectolobiformes</taxon>
        <taxon>Hemiscylliidae</taxon>
        <taxon>Chiloscyllium</taxon>
    </lineage>
</organism>
<dbReference type="InterPro" id="IPR007110">
    <property type="entry name" value="Ig-like_dom"/>
</dbReference>
<dbReference type="STRING" id="137246.A0A401RFN8"/>
<evidence type="ECO:0000313" key="6">
    <source>
        <dbReference type="Proteomes" id="UP000287033"/>
    </source>
</evidence>
<dbReference type="SMART" id="SM00409">
    <property type="entry name" value="IG"/>
    <property type="match status" value="1"/>
</dbReference>
<comment type="caution">
    <text evidence="5">The sequence shown here is derived from an EMBL/GenBank/DDBJ whole genome shotgun (WGS) entry which is preliminary data.</text>
</comment>
<gene>
    <name evidence="5" type="ORF">chiPu_0017407</name>
</gene>
<evidence type="ECO:0000313" key="5">
    <source>
        <dbReference type="EMBL" id="GCC16968.1"/>
    </source>
</evidence>
<dbReference type="OMA" id="CASRIAH"/>
<keyword evidence="6" id="KW-1185">Reference proteome</keyword>
<reference evidence="5 6" key="1">
    <citation type="journal article" date="2018" name="Nat. Ecol. Evol.">
        <title>Shark genomes provide insights into elasmobranch evolution and the origin of vertebrates.</title>
        <authorList>
            <person name="Hara Y"/>
            <person name="Yamaguchi K"/>
            <person name="Onimaru K"/>
            <person name="Kadota M"/>
            <person name="Koyanagi M"/>
            <person name="Keeley SD"/>
            <person name="Tatsumi K"/>
            <person name="Tanaka K"/>
            <person name="Motone F"/>
            <person name="Kageyama Y"/>
            <person name="Nozu R"/>
            <person name="Adachi N"/>
            <person name="Nishimura O"/>
            <person name="Nakagawa R"/>
            <person name="Tanegashima C"/>
            <person name="Kiyatake I"/>
            <person name="Matsumoto R"/>
            <person name="Murakumo K"/>
            <person name="Nishida K"/>
            <person name="Terakita A"/>
            <person name="Kuratani S"/>
            <person name="Sato K"/>
            <person name="Hyodo S Kuraku.S."/>
        </authorList>
    </citation>
    <scope>NUCLEOTIDE SEQUENCE [LARGE SCALE GENOMIC DNA]</scope>
</reference>
<dbReference type="PANTHER" id="PTHR23268">
    <property type="entry name" value="T-CELL RECEPTOR BETA CHAIN"/>
    <property type="match status" value="1"/>
</dbReference>
<keyword evidence="1 3" id="KW-0732">Signal</keyword>
<evidence type="ECO:0000256" key="2">
    <source>
        <dbReference type="ARBA" id="ARBA00022859"/>
    </source>
</evidence>
<evidence type="ECO:0000256" key="1">
    <source>
        <dbReference type="ARBA" id="ARBA00022729"/>
    </source>
</evidence>